<dbReference type="GO" id="GO:0006893">
    <property type="term" value="P:Golgi to plasma membrane transport"/>
    <property type="evidence" value="ECO:0007669"/>
    <property type="project" value="TreeGrafter"/>
</dbReference>
<evidence type="ECO:0000259" key="1">
    <source>
        <dbReference type="Pfam" id="PF20651"/>
    </source>
</evidence>
<dbReference type="AlphaFoldDB" id="A0A6G3ME42"/>
<dbReference type="Pfam" id="PF20651">
    <property type="entry name" value="EXOC6_Sec15_N"/>
    <property type="match status" value="1"/>
</dbReference>
<name>A0A6G3ME42_HENSL</name>
<dbReference type="PANTHER" id="PTHR12702">
    <property type="entry name" value="SEC15"/>
    <property type="match status" value="1"/>
</dbReference>
<dbReference type="GO" id="GO:0016020">
    <property type="term" value="C:membrane"/>
    <property type="evidence" value="ECO:0007669"/>
    <property type="project" value="TreeGrafter"/>
</dbReference>
<protein>
    <submittedName>
        <fullName evidence="2">Exocyst complex component 6 (Trinotate prediction)</fullName>
    </submittedName>
</protein>
<evidence type="ECO:0000313" key="2">
    <source>
        <dbReference type="EMBL" id="NDJ92231.1"/>
    </source>
</evidence>
<organism evidence="2">
    <name type="scientific">Henneguya salminicola</name>
    <name type="common">Myxosporean</name>
    <dbReference type="NCBI Taxonomy" id="69463"/>
    <lineage>
        <taxon>Eukaryota</taxon>
        <taxon>Metazoa</taxon>
        <taxon>Cnidaria</taxon>
        <taxon>Myxozoa</taxon>
        <taxon>Myxosporea</taxon>
        <taxon>Bivalvulida</taxon>
        <taxon>Platysporina</taxon>
        <taxon>Myxobolidae</taxon>
        <taxon>Henneguya</taxon>
    </lineage>
</organism>
<sequence length="211" mass="24706">MTLEFLHKCLPAININKMFDKPIKPENYLELLDACDKLESMNDLTVIQIPIIKRIFDSIPRIRTSIKIDAIENLKNFLNISLEQFPLIGVKYWAKALISLNINIDVSTKQRFESIENAPLFSSLSFSSVYWYSHILEALPCEEIDHKFYMNQRKEQLLLIFNYNVKHDASKPFGLKFEEMLYGVVGFFVVEHFILHSVNNFISQCVFMLIF</sequence>
<dbReference type="PANTHER" id="PTHR12702:SF0">
    <property type="entry name" value="EXOCYST COMPLEX COMPONENT 6"/>
    <property type="match status" value="1"/>
</dbReference>
<accession>A0A6G3ME42</accession>
<dbReference type="InterPro" id="IPR048359">
    <property type="entry name" value="EXOC6_Sec15_N"/>
</dbReference>
<dbReference type="InterPro" id="IPR007225">
    <property type="entry name" value="EXOC6/Sec15"/>
</dbReference>
<dbReference type="GO" id="GO:0000145">
    <property type="term" value="C:exocyst"/>
    <property type="evidence" value="ECO:0007669"/>
    <property type="project" value="TreeGrafter"/>
</dbReference>
<dbReference type="GO" id="GO:0090522">
    <property type="term" value="P:vesicle tethering involved in exocytosis"/>
    <property type="evidence" value="ECO:0007669"/>
    <property type="project" value="InterPro"/>
</dbReference>
<dbReference type="EMBL" id="GHBP01000278">
    <property type="protein sequence ID" value="NDJ92231.1"/>
    <property type="molecule type" value="Transcribed_RNA"/>
</dbReference>
<feature type="domain" description="Exocyst complex component EXOC6/Sec15 N-terminal" evidence="1">
    <location>
        <begin position="2"/>
        <end position="85"/>
    </location>
</feature>
<proteinExistence type="predicted"/>
<reference evidence="2" key="1">
    <citation type="submission" date="2018-11" db="EMBL/GenBank/DDBJ databases">
        <title>Henneguya salminicola genome and transcriptome.</title>
        <authorList>
            <person name="Yahalomi D."/>
            <person name="Atkinson S.D."/>
            <person name="Neuhof M."/>
            <person name="Chang E.S."/>
            <person name="Philippe H."/>
            <person name="Cartwright P."/>
            <person name="Bartholomew J.L."/>
            <person name="Huchon D."/>
        </authorList>
    </citation>
    <scope>NUCLEOTIDE SEQUENCE</scope>
    <source>
        <strain evidence="2">Hz1</strain>
        <tissue evidence="2">Whole</tissue>
    </source>
</reference>
<dbReference type="GO" id="GO:0006886">
    <property type="term" value="P:intracellular protein transport"/>
    <property type="evidence" value="ECO:0007669"/>
    <property type="project" value="InterPro"/>
</dbReference>